<evidence type="ECO:0000313" key="3">
    <source>
        <dbReference type="Proteomes" id="UP000659344"/>
    </source>
</evidence>
<gene>
    <name evidence="2" type="ORF">GCM10008013_00490</name>
</gene>
<name>A0ABQ1Y2B7_9BACL</name>
<reference evidence="3" key="1">
    <citation type="journal article" date="2019" name="Int. J. Syst. Evol. Microbiol.">
        <title>The Global Catalogue of Microorganisms (GCM) 10K type strain sequencing project: providing services to taxonomists for standard genome sequencing and annotation.</title>
        <authorList>
            <consortium name="The Broad Institute Genomics Platform"/>
            <consortium name="The Broad Institute Genome Sequencing Center for Infectious Disease"/>
            <person name="Wu L."/>
            <person name="Ma J."/>
        </authorList>
    </citation>
    <scope>NUCLEOTIDE SEQUENCE [LARGE SCALE GENOMIC DNA]</scope>
    <source>
        <strain evidence="3">CGMCC 1.12769</strain>
    </source>
</reference>
<dbReference type="EMBL" id="BMFT01000001">
    <property type="protein sequence ID" value="GGH09421.1"/>
    <property type="molecule type" value="Genomic_DNA"/>
</dbReference>
<dbReference type="Pfam" id="PF17765">
    <property type="entry name" value="MLTR_LBD"/>
    <property type="match status" value="1"/>
</dbReference>
<organism evidence="2 3">
    <name type="scientific">Paenibacillus segetis</name>
    <dbReference type="NCBI Taxonomy" id="1325360"/>
    <lineage>
        <taxon>Bacteria</taxon>
        <taxon>Bacillati</taxon>
        <taxon>Bacillota</taxon>
        <taxon>Bacilli</taxon>
        <taxon>Bacillales</taxon>
        <taxon>Paenibacillaceae</taxon>
        <taxon>Paenibacillus</taxon>
    </lineage>
</organism>
<dbReference type="Gene3D" id="3.30.450.180">
    <property type="match status" value="1"/>
</dbReference>
<proteinExistence type="predicted"/>
<keyword evidence="3" id="KW-1185">Reference proteome</keyword>
<evidence type="ECO:0000313" key="2">
    <source>
        <dbReference type="EMBL" id="GGH09421.1"/>
    </source>
</evidence>
<dbReference type="InterPro" id="IPR041413">
    <property type="entry name" value="MLTR_LBD"/>
</dbReference>
<sequence length="73" mass="8789">METFHQRKILGGFMKTRRSNLNQIIKVVLSFYRTPYDRSADQSWYIKLIGELTEQSKEFRELWQQSTMSTARI</sequence>
<accession>A0ABQ1Y2B7</accession>
<comment type="caution">
    <text evidence="2">The sequence shown here is derived from an EMBL/GenBank/DDBJ whole genome shotgun (WGS) entry which is preliminary data.</text>
</comment>
<feature type="domain" description="MmyB-like transcription regulator ligand binding" evidence="1">
    <location>
        <begin position="16"/>
        <end position="69"/>
    </location>
</feature>
<protein>
    <recommendedName>
        <fullName evidence="1">MmyB-like transcription regulator ligand binding domain-containing protein</fullName>
    </recommendedName>
</protein>
<dbReference type="Proteomes" id="UP000659344">
    <property type="component" value="Unassembled WGS sequence"/>
</dbReference>
<evidence type="ECO:0000259" key="1">
    <source>
        <dbReference type="Pfam" id="PF17765"/>
    </source>
</evidence>